<dbReference type="InterPro" id="IPR047216">
    <property type="entry name" value="Endonuclease_DUF559_bact"/>
</dbReference>
<dbReference type="EMBL" id="JXOD01000234">
    <property type="protein sequence ID" value="KMO12943.1"/>
    <property type="molecule type" value="Genomic_DNA"/>
</dbReference>
<dbReference type="PANTHER" id="PTHR38590:SF1">
    <property type="entry name" value="BLL0828 PROTEIN"/>
    <property type="match status" value="1"/>
</dbReference>
<protein>
    <recommendedName>
        <fullName evidence="1">DUF559 domain-containing protein</fullName>
    </recommendedName>
</protein>
<dbReference type="RefSeq" id="WP_048436095.1">
    <property type="nucleotide sequence ID" value="NZ_JXOD01000234.1"/>
</dbReference>
<dbReference type="Pfam" id="PF04480">
    <property type="entry name" value="DUF559"/>
    <property type="match status" value="1"/>
</dbReference>
<dbReference type="Proteomes" id="UP000035947">
    <property type="component" value="Unassembled WGS sequence"/>
</dbReference>
<evidence type="ECO:0000313" key="3">
    <source>
        <dbReference type="Proteomes" id="UP000035947"/>
    </source>
</evidence>
<keyword evidence="3" id="KW-1185">Reference proteome</keyword>
<feature type="domain" description="DUF559" evidence="1">
    <location>
        <begin position="254"/>
        <end position="318"/>
    </location>
</feature>
<evidence type="ECO:0000259" key="1">
    <source>
        <dbReference type="Pfam" id="PF04480"/>
    </source>
</evidence>
<dbReference type="InterPro" id="IPR011335">
    <property type="entry name" value="Restrct_endonuc-II-like"/>
</dbReference>
<dbReference type="PANTHER" id="PTHR38590">
    <property type="entry name" value="BLL0828 PROTEIN"/>
    <property type="match status" value="1"/>
</dbReference>
<name>A0ABR5GTW4_9HYPH</name>
<accession>A0ABR5GTW4</accession>
<dbReference type="SUPFAM" id="SSF52980">
    <property type="entry name" value="Restriction endonuclease-like"/>
    <property type="match status" value="1"/>
</dbReference>
<organism evidence="2 3">
    <name type="scientific">Methylobacterium platani JCM 14648</name>
    <dbReference type="NCBI Taxonomy" id="1295136"/>
    <lineage>
        <taxon>Bacteria</taxon>
        <taxon>Pseudomonadati</taxon>
        <taxon>Pseudomonadota</taxon>
        <taxon>Alphaproteobacteria</taxon>
        <taxon>Hyphomicrobiales</taxon>
        <taxon>Methylobacteriaceae</taxon>
        <taxon>Methylobacterium</taxon>
    </lineage>
</organism>
<reference evidence="2 3" key="1">
    <citation type="submission" date="2015-01" db="EMBL/GenBank/DDBJ databases">
        <title>Genome sequencing of Methylobacterium platani JCM14648 type strain.</title>
        <authorList>
            <person name="Chaudhry V."/>
            <person name="Patil P.B."/>
        </authorList>
    </citation>
    <scope>NUCLEOTIDE SEQUENCE [LARGE SCALE GENOMIC DNA]</scope>
    <source>
        <strain evidence="2 3">JCM 14648</strain>
    </source>
</reference>
<comment type="caution">
    <text evidence="2">The sequence shown here is derived from an EMBL/GenBank/DDBJ whole genome shotgun (WGS) entry which is preliminary data.</text>
</comment>
<proteinExistence type="predicted"/>
<dbReference type="InterPro" id="IPR007569">
    <property type="entry name" value="DUF559"/>
</dbReference>
<sequence>MRRSGTSTAADRPRLTPEAFAARVAGLARGERLAVVGLTRDGVGAALAAGEIGRAVLLAAIEDAPHARAVIDRLLDDLADLALARWPDWPGRDGTAPEVSGPWLQAATACAAAGRPPRFRRAEPALEFAQLLQVVDSGSVILVAEVDPAAPARAAPVIEALEWCAGHGAACVTALPVAPPDAPPYDRILYGACTIGRAPLPAAARFIPARSQAHPASATERRVEAALAGDPELAGLFTGNAVAPVTGDGRQPRVDLLCTRHRIVVELDGPEHQASPKFGDDRHRDYELTVAGYLVLRLTNAEVADDLQRAIEKIRAVVRLRRPAPAGDTTR</sequence>
<dbReference type="Gene3D" id="3.40.960.10">
    <property type="entry name" value="VSR Endonuclease"/>
    <property type="match status" value="1"/>
</dbReference>
<evidence type="ECO:0000313" key="2">
    <source>
        <dbReference type="EMBL" id="KMO12943.1"/>
    </source>
</evidence>
<gene>
    <name evidence="2" type="ORF">SQ03_23035</name>
</gene>